<keyword evidence="3" id="KW-1185">Reference proteome</keyword>
<protein>
    <submittedName>
        <fullName evidence="2">Uncharacterized protein</fullName>
    </submittedName>
</protein>
<dbReference type="InParanoid" id="A0A2H3D694"/>
<dbReference type="AlphaFoldDB" id="A0A2H3D694"/>
<evidence type="ECO:0000313" key="2">
    <source>
        <dbReference type="EMBL" id="PBK86328.1"/>
    </source>
</evidence>
<dbReference type="STRING" id="47427.A0A2H3D694"/>
<sequence>MARLQGTQHPIPEPSKANVPHDFTHWPDMDLSDPAPLTVYIPLETQPVAEAHRGIDDGVAFTALSHIPGGWNGWPSGLFAMDVSLEDFKQTKNLQVNWATRSNGGDHGGSETTSMICNGMISNRRCLVQKFVGVAGNHQWGLDVGIHQDGWYPWTCDGPEGEKQVRQGNESELEVGLEFDKEELAQWHRAELEKEEEKKRTDQATCLKPRMLSRHTGKRRALDDILAEPSAVRPGSPNKDTARPAKCSRRKLTDDTDPDL</sequence>
<organism evidence="2 3">
    <name type="scientific">Armillaria gallica</name>
    <name type="common">Bulbous honey fungus</name>
    <name type="synonym">Armillaria bulbosa</name>
    <dbReference type="NCBI Taxonomy" id="47427"/>
    <lineage>
        <taxon>Eukaryota</taxon>
        <taxon>Fungi</taxon>
        <taxon>Dikarya</taxon>
        <taxon>Basidiomycota</taxon>
        <taxon>Agaricomycotina</taxon>
        <taxon>Agaricomycetes</taxon>
        <taxon>Agaricomycetidae</taxon>
        <taxon>Agaricales</taxon>
        <taxon>Marasmiineae</taxon>
        <taxon>Physalacriaceae</taxon>
        <taxon>Armillaria</taxon>
    </lineage>
</organism>
<dbReference type="Proteomes" id="UP000217790">
    <property type="component" value="Unassembled WGS sequence"/>
</dbReference>
<dbReference type="OrthoDB" id="2624269at2759"/>
<evidence type="ECO:0000313" key="3">
    <source>
        <dbReference type="Proteomes" id="UP000217790"/>
    </source>
</evidence>
<gene>
    <name evidence="2" type="ORF">ARMGADRAFT_1086793</name>
</gene>
<accession>A0A2H3D694</accession>
<evidence type="ECO:0000256" key="1">
    <source>
        <dbReference type="SAM" id="MobiDB-lite"/>
    </source>
</evidence>
<proteinExistence type="predicted"/>
<dbReference type="EMBL" id="KZ293685">
    <property type="protein sequence ID" value="PBK86328.1"/>
    <property type="molecule type" value="Genomic_DNA"/>
</dbReference>
<reference evidence="3" key="1">
    <citation type="journal article" date="2017" name="Nat. Ecol. Evol.">
        <title>Genome expansion and lineage-specific genetic innovations in the forest pathogenic fungi Armillaria.</title>
        <authorList>
            <person name="Sipos G."/>
            <person name="Prasanna A.N."/>
            <person name="Walter M.C."/>
            <person name="O'Connor E."/>
            <person name="Balint B."/>
            <person name="Krizsan K."/>
            <person name="Kiss B."/>
            <person name="Hess J."/>
            <person name="Varga T."/>
            <person name="Slot J."/>
            <person name="Riley R."/>
            <person name="Boka B."/>
            <person name="Rigling D."/>
            <person name="Barry K."/>
            <person name="Lee J."/>
            <person name="Mihaltcheva S."/>
            <person name="LaButti K."/>
            <person name="Lipzen A."/>
            <person name="Waldron R."/>
            <person name="Moloney N.M."/>
            <person name="Sperisen C."/>
            <person name="Kredics L."/>
            <person name="Vagvoelgyi C."/>
            <person name="Patrignani A."/>
            <person name="Fitzpatrick D."/>
            <person name="Nagy I."/>
            <person name="Doyle S."/>
            <person name="Anderson J.B."/>
            <person name="Grigoriev I.V."/>
            <person name="Gueldener U."/>
            <person name="Muensterkoetter M."/>
            <person name="Nagy L.G."/>
        </authorList>
    </citation>
    <scope>NUCLEOTIDE SEQUENCE [LARGE SCALE GENOMIC DNA]</scope>
    <source>
        <strain evidence="3">Ar21-2</strain>
    </source>
</reference>
<name>A0A2H3D694_ARMGA</name>
<feature type="region of interest" description="Disordered" evidence="1">
    <location>
        <begin position="195"/>
        <end position="260"/>
    </location>
</feature>